<gene>
    <name evidence="1" type="ORF">J2Y69_003049</name>
</gene>
<reference evidence="1 2" key="1">
    <citation type="submission" date="2023-07" db="EMBL/GenBank/DDBJ databases">
        <title>Sorghum-associated microbial communities from plants grown in Nebraska, USA.</title>
        <authorList>
            <person name="Schachtman D."/>
        </authorList>
    </citation>
    <scope>NUCLEOTIDE SEQUENCE [LARGE SCALE GENOMIC DNA]</scope>
    <source>
        <strain evidence="1 2">2980</strain>
    </source>
</reference>
<sequence>MSFYRIQDRSIPVEQLLDPEYQISESYCTGTTRPGKSVCKSVEELAGYFAQAGVPLDPATSVLVEVEGTWATDEAGRFVEDEDAALGAHLVFPTRIVAVTEIPDEFYEAVNRFLDGE</sequence>
<keyword evidence="2" id="KW-1185">Reference proteome</keyword>
<dbReference type="EMBL" id="JAVDUM010000014">
    <property type="protein sequence ID" value="MDR6868433.1"/>
    <property type="molecule type" value="Genomic_DNA"/>
</dbReference>
<organism evidence="1 2">
    <name type="scientific">Microbacterium resistens</name>
    <dbReference type="NCBI Taxonomy" id="156977"/>
    <lineage>
        <taxon>Bacteria</taxon>
        <taxon>Bacillati</taxon>
        <taxon>Actinomycetota</taxon>
        <taxon>Actinomycetes</taxon>
        <taxon>Micrococcales</taxon>
        <taxon>Microbacteriaceae</taxon>
        <taxon>Microbacterium</taxon>
    </lineage>
</organism>
<name>A0ABU1SHH8_9MICO</name>
<proteinExistence type="predicted"/>
<evidence type="ECO:0000313" key="2">
    <source>
        <dbReference type="Proteomes" id="UP001259347"/>
    </source>
</evidence>
<protein>
    <submittedName>
        <fullName evidence="1">Uncharacterized protein</fullName>
    </submittedName>
</protein>
<evidence type="ECO:0000313" key="1">
    <source>
        <dbReference type="EMBL" id="MDR6868433.1"/>
    </source>
</evidence>
<dbReference type="Proteomes" id="UP001259347">
    <property type="component" value="Unassembled WGS sequence"/>
</dbReference>
<accession>A0ABU1SHH8</accession>
<dbReference type="RefSeq" id="WP_310022253.1">
    <property type="nucleotide sequence ID" value="NZ_JAVDUM010000014.1"/>
</dbReference>
<comment type="caution">
    <text evidence="1">The sequence shown here is derived from an EMBL/GenBank/DDBJ whole genome shotgun (WGS) entry which is preliminary data.</text>
</comment>